<dbReference type="EMBL" id="KN832992">
    <property type="protein sequence ID" value="KIM82985.1"/>
    <property type="molecule type" value="Genomic_DNA"/>
</dbReference>
<protein>
    <submittedName>
        <fullName evidence="1">Uncharacterized protein</fullName>
    </submittedName>
</protein>
<organism evidence="1 2">
    <name type="scientific">Piloderma croceum (strain F 1598)</name>
    <dbReference type="NCBI Taxonomy" id="765440"/>
    <lineage>
        <taxon>Eukaryota</taxon>
        <taxon>Fungi</taxon>
        <taxon>Dikarya</taxon>
        <taxon>Basidiomycota</taxon>
        <taxon>Agaricomycotina</taxon>
        <taxon>Agaricomycetes</taxon>
        <taxon>Agaricomycetidae</taxon>
        <taxon>Atheliales</taxon>
        <taxon>Atheliaceae</taxon>
        <taxon>Piloderma</taxon>
    </lineage>
</organism>
<accession>A0A0C3FES9</accession>
<evidence type="ECO:0000313" key="2">
    <source>
        <dbReference type="Proteomes" id="UP000054166"/>
    </source>
</evidence>
<reference evidence="1 2" key="1">
    <citation type="submission" date="2014-04" db="EMBL/GenBank/DDBJ databases">
        <authorList>
            <consortium name="DOE Joint Genome Institute"/>
            <person name="Kuo A."/>
            <person name="Tarkka M."/>
            <person name="Buscot F."/>
            <person name="Kohler A."/>
            <person name="Nagy L.G."/>
            <person name="Floudas D."/>
            <person name="Copeland A."/>
            <person name="Barry K.W."/>
            <person name="Cichocki N."/>
            <person name="Veneault-Fourrey C."/>
            <person name="LaButti K."/>
            <person name="Lindquist E.A."/>
            <person name="Lipzen A."/>
            <person name="Lundell T."/>
            <person name="Morin E."/>
            <person name="Murat C."/>
            <person name="Sun H."/>
            <person name="Tunlid A."/>
            <person name="Henrissat B."/>
            <person name="Grigoriev I.V."/>
            <person name="Hibbett D.S."/>
            <person name="Martin F."/>
            <person name="Nordberg H.P."/>
            <person name="Cantor M.N."/>
            <person name="Hua S.X."/>
        </authorList>
    </citation>
    <scope>NUCLEOTIDE SEQUENCE [LARGE SCALE GENOMIC DNA]</scope>
    <source>
        <strain evidence="1 2">F 1598</strain>
    </source>
</reference>
<dbReference type="HOGENOM" id="CLU_3107193_0_0_1"/>
<evidence type="ECO:0000313" key="1">
    <source>
        <dbReference type="EMBL" id="KIM82985.1"/>
    </source>
</evidence>
<proteinExistence type="predicted"/>
<dbReference type="InParanoid" id="A0A0C3FES9"/>
<dbReference type="AlphaFoldDB" id="A0A0C3FES9"/>
<name>A0A0C3FES9_PILCF</name>
<reference evidence="2" key="2">
    <citation type="submission" date="2015-01" db="EMBL/GenBank/DDBJ databases">
        <title>Evolutionary Origins and Diversification of the Mycorrhizal Mutualists.</title>
        <authorList>
            <consortium name="DOE Joint Genome Institute"/>
            <consortium name="Mycorrhizal Genomics Consortium"/>
            <person name="Kohler A."/>
            <person name="Kuo A."/>
            <person name="Nagy L.G."/>
            <person name="Floudas D."/>
            <person name="Copeland A."/>
            <person name="Barry K.W."/>
            <person name="Cichocki N."/>
            <person name="Veneault-Fourrey C."/>
            <person name="LaButti K."/>
            <person name="Lindquist E.A."/>
            <person name="Lipzen A."/>
            <person name="Lundell T."/>
            <person name="Morin E."/>
            <person name="Murat C."/>
            <person name="Riley R."/>
            <person name="Ohm R."/>
            <person name="Sun H."/>
            <person name="Tunlid A."/>
            <person name="Henrissat B."/>
            <person name="Grigoriev I.V."/>
            <person name="Hibbett D.S."/>
            <person name="Martin F."/>
        </authorList>
    </citation>
    <scope>NUCLEOTIDE SEQUENCE [LARGE SCALE GENOMIC DNA]</scope>
    <source>
        <strain evidence="2">F 1598</strain>
    </source>
</reference>
<dbReference type="Proteomes" id="UP000054166">
    <property type="component" value="Unassembled WGS sequence"/>
</dbReference>
<keyword evidence="2" id="KW-1185">Reference proteome</keyword>
<sequence>MLARAMLKYITSIAYSNAKPVGLSKQISVFLYEISATATAVHTGVMQVNYR</sequence>
<gene>
    <name evidence="1" type="ORF">PILCRDRAFT_7427</name>
</gene>